<feature type="domain" description="DUF112" evidence="2">
    <location>
        <begin position="19"/>
        <end position="438"/>
    </location>
</feature>
<feature type="transmembrane region" description="Helical" evidence="1">
    <location>
        <begin position="60"/>
        <end position="81"/>
    </location>
</feature>
<evidence type="ECO:0000259" key="2">
    <source>
        <dbReference type="Pfam" id="PF01970"/>
    </source>
</evidence>
<accession>A0A3N6P985</accession>
<evidence type="ECO:0000313" key="3">
    <source>
        <dbReference type="EMBL" id="RQG95419.1"/>
    </source>
</evidence>
<feature type="transmembrane region" description="Helical" evidence="1">
    <location>
        <begin position="198"/>
        <end position="219"/>
    </location>
</feature>
<dbReference type="AlphaFoldDB" id="A0A3N6P985"/>
<dbReference type="PANTHER" id="PTHR35342">
    <property type="entry name" value="TRICARBOXYLIC TRANSPORT PROTEIN"/>
    <property type="match status" value="1"/>
</dbReference>
<dbReference type="EMBL" id="REGA01000005">
    <property type="protein sequence ID" value="RQG95419.1"/>
    <property type="molecule type" value="Genomic_DNA"/>
</dbReference>
<protein>
    <recommendedName>
        <fullName evidence="2">DUF112 domain-containing protein</fullName>
    </recommendedName>
</protein>
<feature type="transmembrane region" description="Helical" evidence="1">
    <location>
        <begin position="20"/>
        <end position="48"/>
    </location>
</feature>
<name>A0A3N6P985_NATCH</name>
<feature type="transmembrane region" description="Helical" evidence="1">
    <location>
        <begin position="461"/>
        <end position="486"/>
    </location>
</feature>
<feature type="transmembrane region" description="Helical" evidence="1">
    <location>
        <begin position="321"/>
        <end position="341"/>
    </location>
</feature>
<dbReference type="InterPro" id="IPR002823">
    <property type="entry name" value="DUF112_TM"/>
</dbReference>
<feature type="transmembrane region" description="Helical" evidence="1">
    <location>
        <begin position="353"/>
        <end position="376"/>
    </location>
</feature>
<dbReference type="PANTHER" id="PTHR35342:SF5">
    <property type="entry name" value="TRICARBOXYLIC TRANSPORT PROTEIN"/>
    <property type="match status" value="1"/>
</dbReference>
<comment type="caution">
    <text evidence="3">The sequence shown here is derived from an EMBL/GenBank/DDBJ whole genome shotgun (WGS) entry which is preliminary data.</text>
</comment>
<keyword evidence="4" id="KW-1185">Reference proteome</keyword>
<gene>
    <name evidence="3" type="ORF">EA473_08115</name>
</gene>
<reference evidence="3 4" key="1">
    <citation type="submission" date="2018-10" db="EMBL/GenBank/DDBJ databases">
        <title>Natrarchaeobius chitinivorans gen. nov., sp. nov., and Natrarchaeobius haloalkaliphilus sp. nov., alkaliphilic, chitin-utilizing haloarchaea from hypersaline alkaline lakes.</title>
        <authorList>
            <person name="Sorokin D.Y."/>
            <person name="Elcheninov A.G."/>
            <person name="Kostrikina N.A."/>
            <person name="Bale N.J."/>
            <person name="Sinninghe Damste J.S."/>
            <person name="Khijniak T.V."/>
            <person name="Kublanov I.V."/>
            <person name="Toshchakov S.V."/>
        </authorList>
    </citation>
    <scope>NUCLEOTIDE SEQUENCE [LARGE SCALE GENOMIC DNA]</scope>
    <source>
        <strain evidence="3 4">AArcht4T</strain>
    </source>
</reference>
<keyword evidence="1" id="KW-0812">Transmembrane</keyword>
<organism evidence="3 4">
    <name type="scientific">Natrarchaeobius chitinivorans</name>
    <dbReference type="NCBI Taxonomy" id="1679083"/>
    <lineage>
        <taxon>Archaea</taxon>
        <taxon>Methanobacteriati</taxon>
        <taxon>Methanobacteriota</taxon>
        <taxon>Stenosarchaea group</taxon>
        <taxon>Halobacteria</taxon>
        <taxon>Halobacteriales</taxon>
        <taxon>Natrialbaceae</taxon>
        <taxon>Natrarchaeobius</taxon>
    </lineage>
</organism>
<sequence>MVLEALGEAVALILSGHTLYFLILGLIIGIFVGSLPGIGASLGMAIVLPLTVPMEGVDAIILLTGIYSGAMYGGSISAILFNVPGTAGAAATTFDGYEMAKKGNAVGALSTSAVSSVFGGSMAFLLLILISPIIIPIVLMFGTPEYFLMAIFGLATITIVARGAMVKGFIAGLFGFLLSTVGIAPLSPETRYTFGTTVLFDGLSFIAGLIAVFAVAEMLRLTTQEGKIKEEGITISGNILQGFNTVVKRPILVAKSGLIGMVVGAIPGAGGSISNFVAYIEALRSSKNPEAFGTGAAEGVIAPEASNNATVGGALVPTLSFGIPGSGSTAVLLGGLILHGIRPGPNLFSAELFITYSILIALLVGNLVILVLGILFITRAGYITKIDVHVIIPIIIVLSMLGAYAIRSNWVDVATVFLISILGLYMKLHNYSIIAFVLGMILGPIAEENLARSLDISGDSLFIFVAEPLRILLVLLILVTVFGPILKPYISRVRTRLEL</sequence>
<dbReference type="OrthoDB" id="199846at2157"/>
<proteinExistence type="predicted"/>
<dbReference type="Pfam" id="PF01970">
    <property type="entry name" value="TctA"/>
    <property type="match status" value="1"/>
</dbReference>
<dbReference type="RefSeq" id="WP_124195129.1">
    <property type="nucleotide sequence ID" value="NZ_REGA01000005.1"/>
</dbReference>
<keyword evidence="1" id="KW-0472">Membrane</keyword>
<feature type="transmembrane region" description="Helical" evidence="1">
    <location>
        <begin position="413"/>
        <end position="441"/>
    </location>
</feature>
<feature type="transmembrane region" description="Helical" evidence="1">
    <location>
        <begin position="388"/>
        <end position="406"/>
    </location>
</feature>
<dbReference type="Proteomes" id="UP000282323">
    <property type="component" value="Unassembled WGS sequence"/>
</dbReference>
<keyword evidence="1" id="KW-1133">Transmembrane helix</keyword>
<feature type="transmembrane region" description="Helical" evidence="1">
    <location>
        <begin position="117"/>
        <end position="139"/>
    </location>
</feature>
<evidence type="ECO:0000256" key="1">
    <source>
        <dbReference type="SAM" id="Phobius"/>
    </source>
</evidence>
<evidence type="ECO:0000313" key="4">
    <source>
        <dbReference type="Proteomes" id="UP000282323"/>
    </source>
</evidence>
<feature type="transmembrane region" description="Helical" evidence="1">
    <location>
        <begin position="258"/>
        <end position="280"/>
    </location>
</feature>